<dbReference type="Pfam" id="PF26253">
    <property type="entry name" value="RdRP_head"/>
    <property type="match status" value="1"/>
</dbReference>
<dbReference type="Pfam" id="PF26250">
    <property type="entry name" value="RRM_RdRP1_2"/>
    <property type="match status" value="1"/>
</dbReference>
<keyword evidence="6 8" id="KW-0943">RNA-mediated gene silencing</keyword>
<dbReference type="InterPro" id="IPR057596">
    <property type="entry name" value="RDRP_core"/>
</dbReference>
<evidence type="ECO:0000256" key="1">
    <source>
        <dbReference type="ARBA" id="ARBA00005762"/>
    </source>
</evidence>
<dbReference type="Pfam" id="PF24823">
    <property type="entry name" value="PH_RDR2"/>
    <property type="match status" value="1"/>
</dbReference>
<dbReference type="InterPro" id="IPR058763">
    <property type="entry name" value="RRM_RDR1/2-like"/>
</dbReference>
<dbReference type="Pfam" id="PF05183">
    <property type="entry name" value="RdRP"/>
    <property type="match status" value="1"/>
</dbReference>
<comment type="function">
    <text evidence="8">Probably involved in the RNA silencing pathway and required for the generation of small interfering RNAs (siRNAs).</text>
</comment>
<gene>
    <name evidence="14" type="ORF">FRX31_004687</name>
</gene>
<dbReference type="InterPro" id="IPR035979">
    <property type="entry name" value="RBD_domain_sf"/>
</dbReference>
<evidence type="ECO:0000256" key="3">
    <source>
        <dbReference type="ARBA" id="ARBA00022679"/>
    </source>
</evidence>
<reference evidence="14 15" key="1">
    <citation type="submission" date="2020-06" db="EMBL/GenBank/DDBJ databases">
        <title>Transcriptomic and genomic resources for Thalictrum thalictroides and T. hernandezii: Facilitating candidate gene discovery in an emerging model plant lineage.</title>
        <authorList>
            <person name="Arias T."/>
            <person name="Riano-Pachon D.M."/>
            <person name="Di Stilio V.S."/>
        </authorList>
    </citation>
    <scope>NUCLEOTIDE SEQUENCE [LARGE SCALE GENOMIC DNA]</scope>
    <source>
        <strain evidence="15">cv. WT478/WT964</strain>
        <tissue evidence="14">Leaves</tissue>
    </source>
</reference>
<dbReference type="PANTHER" id="PTHR23079">
    <property type="entry name" value="RNA-DEPENDENT RNA POLYMERASE"/>
    <property type="match status" value="1"/>
</dbReference>
<feature type="domain" description="RDR1/2-like RRM" evidence="11">
    <location>
        <begin position="4"/>
        <end position="85"/>
    </location>
</feature>
<name>A0A7J6X7G6_THATH</name>
<dbReference type="Proteomes" id="UP000554482">
    <property type="component" value="Unassembled WGS sequence"/>
</dbReference>
<evidence type="ECO:0000256" key="8">
    <source>
        <dbReference type="RuleBase" id="RU363098"/>
    </source>
</evidence>
<dbReference type="InterPro" id="IPR057590">
    <property type="entry name" value="PH_RDR1/2-like"/>
</dbReference>
<keyword evidence="3 8" id="KW-0808">Transferase</keyword>
<dbReference type="GO" id="GO:0030422">
    <property type="term" value="P:siRNA processing"/>
    <property type="evidence" value="ECO:0007669"/>
    <property type="project" value="TreeGrafter"/>
</dbReference>
<keyword evidence="5 8" id="KW-0694">RNA-binding</keyword>
<dbReference type="Pfam" id="PF26252">
    <property type="entry name" value="RdRP_helical"/>
    <property type="match status" value="1"/>
</dbReference>
<dbReference type="GO" id="GO:0003968">
    <property type="term" value="F:RNA-directed RNA polymerase activity"/>
    <property type="evidence" value="ECO:0007669"/>
    <property type="project" value="UniProtKB-KW"/>
</dbReference>
<accession>A0A7J6X7G6</accession>
<keyword evidence="4 8" id="KW-0548">Nucleotidyltransferase</keyword>
<dbReference type="InterPro" id="IPR058752">
    <property type="entry name" value="RDRP_C_head"/>
</dbReference>
<dbReference type="InterPro" id="IPR058751">
    <property type="entry name" value="RDRP_helical"/>
</dbReference>
<evidence type="ECO:0000256" key="7">
    <source>
        <dbReference type="ARBA" id="ARBA00048744"/>
    </source>
</evidence>
<feature type="domain" description="RDRP helical" evidence="12">
    <location>
        <begin position="269"/>
        <end position="351"/>
    </location>
</feature>
<comment type="caution">
    <text evidence="14">The sequence shown here is derived from an EMBL/GenBank/DDBJ whole genome shotgun (WGS) entry which is preliminary data.</text>
</comment>
<evidence type="ECO:0000259" key="12">
    <source>
        <dbReference type="Pfam" id="PF26252"/>
    </source>
</evidence>
<organism evidence="14 15">
    <name type="scientific">Thalictrum thalictroides</name>
    <name type="common">Rue-anemone</name>
    <name type="synonym">Anemone thalictroides</name>
    <dbReference type="NCBI Taxonomy" id="46969"/>
    <lineage>
        <taxon>Eukaryota</taxon>
        <taxon>Viridiplantae</taxon>
        <taxon>Streptophyta</taxon>
        <taxon>Embryophyta</taxon>
        <taxon>Tracheophyta</taxon>
        <taxon>Spermatophyta</taxon>
        <taxon>Magnoliopsida</taxon>
        <taxon>Ranunculales</taxon>
        <taxon>Ranunculaceae</taxon>
        <taxon>Thalictroideae</taxon>
        <taxon>Thalictrum</taxon>
    </lineage>
</organism>
<dbReference type="EMBL" id="JABWDY010003716">
    <property type="protein sequence ID" value="KAF5205726.1"/>
    <property type="molecule type" value="Genomic_DNA"/>
</dbReference>
<feature type="domain" description="RDR1/2-like PH-like" evidence="10">
    <location>
        <begin position="102"/>
        <end position="251"/>
    </location>
</feature>
<proteinExistence type="inferred from homology"/>
<keyword evidence="15" id="KW-1185">Reference proteome</keyword>
<evidence type="ECO:0000256" key="6">
    <source>
        <dbReference type="ARBA" id="ARBA00023158"/>
    </source>
</evidence>
<comment type="similarity">
    <text evidence="1 8">Belongs to the RdRP family.</text>
</comment>
<dbReference type="PANTHER" id="PTHR23079:SF1">
    <property type="entry name" value="RNA-DEPENDENT RNA POLYMERASE 1"/>
    <property type="match status" value="1"/>
</dbReference>
<dbReference type="AlphaFoldDB" id="A0A7J6X7G6"/>
<dbReference type="EC" id="2.7.7.48" evidence="8"/>
<dbReference type="InterPro" id="IPR007855">
    <property type="entry name" value="RDRP"/>
</dbReference>
<dbReference type="GO" id="GO:0031380">
    <property type="term" value="C:nuclear RNA-directed RNA polymerase complex"/>
    <property type="evidence" value="ECO:0007669"/>
    <property type="project" value="TreeGrafter"/>
</dbReference>
<evidence type="ECO:0000313" key="15">
    <source>
        <dbReference type="Proteomes" id="UP000554482"/>
    </source>
</evidence>
<dbReference type="GO" id="GO:0003723">
    <property type="term" value="F:RNA binding"/>
    <property type="evidence" value="ECO:0007669"/>
    <property type="project" value="UniProtKB-KW"/>
</dbReference>
<evidence type="ECO:0000259" key="11">
    <source>
        <dbReference type="Pfam" id="PF26250"/>
    </source>
</evidence>
<protein>
    <recommendedName>
        <fullName evidence="8">RNA-dependent RNA polymerase</fullName>
        <ecNumber evidence="8">2.7.7.48</ecNumber>
    </recommendedName>
</protein>
<evidence type="ECO:0000256" key="2">
    <source>
        <dbReference type="ARBA" id="ARBA00022484"/>
    </source>
</evidence>
<dbReference type="OrthoDB" id="6513042at2759"/>
<keyword evidence="2 8" id="KW-0696">RNA-directed RNA polymerase</keyword>
<evidence type="ECO:0000256" key="5">
    <source>
        <dbReference type="ARBA" id="ARBA00022884"/>
    </source>
</evidence>
<evidence type="ECO:0000256" key="4">
    <source>
        <dbReference type="ARBA" id="ARBA00022695"/>
    </source>
</evidence>
<evidence type="ECO:0000259" key="9">
    <source>
        <dbReference type="Pfam" id="PF05183"/>
    </source>
</evidence>
<dbReference type="SUPFAM" id="SSF54928">
    <property type="entry name" value="RNA-binding domain, RBD"/>
    <property type="match status" value="1"/>
</dbReference>
<comment type="catalytic activity">
    <reaction evidence="7 8">
        <text>RNA(n) + a ribonucleoside 5'-triphosphate = RNA(n+1) + diphosphate</text>
        <dbReference type="Rhea" id="RHEA:21248"/>
        <dbReference type="Rhea" id="RHEA-COMP:14527"/>
        <dbReference type="Rhea" id="RHEA-COMP:17342"/>
        <dbReference type="ChEBI" id="CHEBI:33019"/>
        <dbReference type="ChEBI" id="CHEBI:61557"/>
        <dbReference type="ChEBI" id="CHEBI:140395"/>
        <dbReference type="EC" id="2.7.7.48"/>
    </reaction>
</comment>
<evidence type="ECO:0000313" key="14">
    <source>
        <dbReference type="EMBL" id="KAF5205726.1"/>
    </source>
</evidence>
<feature type="domain" description="RDRP core" evidence="9">
    <location>
        <begin position="370"/>
        <end position="946"/>
    </location>
</feature>
<evidence type="ECO:0000259" key="10">
    <source>
        <dbReference type="Pfam" id="PF24823"/>
    </source>
</evidence>
<evidence type="ECO:0000259" key="13">
    <source>
        <dbReference type="Pfam" id="PF26253"/>
    </source>
</evidence>
<feature type="domain" description="RDRP C-terminal head" evidence="13">
    <location>
        <begin position="968"/>
        <end position="1113"/>
    </location>
</feature>
<sequence length="1128" mass="128605">MVKTVQIHGFPTSVSAEVVKVFLETFTGAETILALKISQSKGPRPRRFAIVQFTSRDNVETISTLIKGRLYYGGSYLKIWDMERDIVPKPRDSMLNLEATALHFGNQVSKEKFLVLWKGMDVVVNIGVGLRKMEFLLTHGCREYKLVFSYDSIWEIQLRCPRGQKTKFLLIQVLYAPWIYEKPLCSSSHAVEDQSLTYFKVTKDDQWVRTTDFTTSCIGQSSAICLELSLNCKLQGIRENFHYYKEDEGKFQLEGGSNFSRCLDLVPIVGPPQGIDLPYNILFKVNCLVQNGCLSGPTLDAAFYGLVQPQHVPSAYIEHALEKLSNSKDCCYEPTKWLNEQYKIFRKSKHLTKPPVCLNDGVVYVRRVEITPSKVYFCGPEVIVSNRVLRNYHELIDNFIRVSFVDEDGKKMWSTDLSPRTLPNEIKQHTDVYRRVLSILRNGVVIGDKKFEFLAYSSSQLRDNSVWMFAPENGITTAAGIREWMGDFREIRNVAKYAARLGQSFSSSKQTLTVYKEEMEIISDVKIETDGVEYVFSDGIGKICPKFAQKVAKKCGIKSHTPSAFQIRYAGYKGVVAVDPTSVTKLSLRKSMRKYTSYNTELDVLSWSKFQPCFLNRQLITLLSTLGIQDQVFEKKQREAVNKLDMILTDPQRALEALEIMSPGENVNVLREMLMCGYKPDAEPYLSMMLQVFRKTKLLELRKKSRICISDGRSLMGCLDETRTLEYGQVFVQVSRLGRKQNHGNALRWLGSDQHTRIVEGTVVVAKNPCLHPGDVRVLRAVNVPSLHHMMDCVVFPQKGFRPHPNECSGSDLDGDIYFVSWDPELIPPRQIQPMDYTPAPAAILDDDVTIEDVHEYFTNYMVNDSLGIIANAHTAFADKEDSMAESDACLELAKLFSIAVDFPKTGVPAVIPSRLHVREYPDFMEKPDKPTYESGRVIGKLFREVKDIVPQKSCITSFTWEVAKKCYDKDMEVDGFEYYLDDACYFKEQYDLKLGKLMKNFGFKTEAELLARGIVKASVSFNRKQDADAIGVAVRSLRKEARTWLDDKGKNSGSGAADPYAKASAWYHVTYHPNYWGINDGSKWDPFLSFPWCVYDKLIHIKRENSKKKPPQHQSLEQQFKSVLRLI</sequence>